<keyword evidence="1" id="KW-0732">Signal</keyword>
<feature type="chain" id="PRO_5012712479" evidence="1">
    <location>
        <begin position="37"/>
        <end position="404"/>
    </location>
</feature>
<proteinExistence type="predicted"/>
<sequence>MRSRRSKGPQLLRTATLSNRLAPLLAALVLVTAACARVEAEGVAPPPPSPPPGEVLSDAPLSLAPDLDAIADGHLIRYMSTSGATGTPTEVTGVVFSPKGQPPQQGWPIVSVGHGTTGLDDECAVSRAPDLRGYIWLVRNLTKRGWVVAITDYEGLGVPGPHPYLEPRSEGFNVVDAARAAMSLIPGSSTTWAAIGASQGGQATWAAAELAGDYAPELEFVGAANLSPAADLTDMATHVGDGRYDWSQLSMMPTLLTGLSVTVPELRPENFLHGSFQDNPHDKALLLGCHNGLDPARAAAIGRLRANDFHGTTAQDAEIFARALKRISLPLGPASGPMLVYAGGADRLIDARWIHAAVRRACALGDTVQEIVAPGKGHVDPEGERLGVQWIADRFAGIPAPSNC</sequence>
<reference evidence="3" key="1">
    <citation type="journal article" date="2017" name="Genome Announc.">
        <title>Complete Genome Sequence of Mycobacterium stephanolepidis.</title>
        <authorList>
            <person name="Fukano H."/>
            <person name="Yoshida M."/>
            <person name="Katayama Y."/>
            <person name="Omatsu T."/>
            <person name="Mizutani T."/>
            <person name="Kurata O."/>
            <person name="Wada S."/>
            <person name="Hoshino Y."/>
        </authorList>
    </citation>
    <scope>NUCLEOTIDE SEQUENCE [LARGE SCALE GENOMIC DNA]</scope>
    <source>
        <strain evidence="3">NJB0901</strain>
    </source>
</reference>
<dbReference type="InterPro" id="IPR029058">
    <property type="entry name" value="AB_hydrolase_fold"/>
</dbReference>
<dbReference type="KEGG" id="mste:MSTE_00898"/>
<dbReference type="PIRSF" id="PIRSF029171">
    <property type="entry name" value="Esterase_LipA"/>
    <property type="match status" value="1"/>
</dbReference>
<dbReference type="Pfam" id="PF03583">
    <property type="entry name" value="LIP"/>
    <property type="match status" value="1"/>
</dbReference>
<feature type="signal peptide" evidence="1">
    <location>
        <begin position="1"/>
        <end position="36"/>
    </location>
</feature>
<dbReference type="EMBL" id="AP018165">
    <property type="protein sequence ID" value="BAX96233.1"/>
    <property type="molecule type" value="Genomic_DNA"/>
</dbReference>
<reference evidence="2 3" key="2">
    <citation type="journal article" date="2017" name="Int. J. Syst. Evol. Microbiol.">
        <title>Mycobacterium stephanolepidis sp. nov., a rapidly growing species related to Mycobacterium chelonae, isolated from marine teleost fish, Stephanolepis cirrhifer.</title>
        <authorList>
            <person name="Fukano H."/>
            <person name="Wada S."/>
            <person name="Kurata O."/>
            <person name="Katayama K."/>
            <person name="Fujiwara N."/>
            <person name="Hoshino Y."/>
        </authorList>
    </citation>
    <scope>NUCLEOTIDE SEQUENCE [LARGE SCALE GENOMIC DNA]</scope>
    <source>
        <strain evidence="2 3">NJB0901</strain>
    </source>
</reference>
<gene>
    <name evidence="2" type="ORF">MSTE_00898</name>
</gene>
<dbReference type="GO" id="GO:0016042">
    <property type="term" value="P:lipid catabolic process"/>
    <property type="evidence" value="ECO:0007669"/>
    <property type="project" value="InterPro"/>
</dbReference>
<dbReference type="AlphaFoldDB" id="A0A1Z4ETH2"/>
<accession>A0A1Z4ETH2</accession>
<dbReference type="PANTHER" id="PTHR34853">
    <property type="match status" value="1"/>
</dbReference>
<evidence type="ECO:0000313" key="2">
    <source>
        <dbReference type="EMBL" id="BAX96233.1"/>
    </source>
</evidence>
<keyword evidence="3" id="KW-1185">Reference proteome</keyword>
<dbReference type="InterPro" id="IPR005152">
    <property type="entry name" value="Lipase_secreted"/>
</dbReference>
<dbReference type="GO" id="GO:0004806">
    <property type="term" value="F:triacylglycerol lipase activity"/>
    <property type="evidence" value="ECO:0007669"/>
    <property type="project" value="InterPro"/>
</dbReference>
<dbReference type="PROSITE" id="PS51257">
    <property type="entry name" value="PROKAR_LIPOPROTEIN"/>
    <property type="match status" value="1"/>
</dbReference>
<dbReference type="SUPFAM" id="SSF53474">
    <property type="entry name" value="alpha/beta-Hydrolases"/>
    <property type="match status" value="1"/>
</dbReference>
<dbReference type="Gene3D" id="3.40.50.1820">
    <property type="entry name" value="alpha/beta hydrolase"/>
    <property type="match status" value="2"/>
</dbReference>
<dbReference type="Proteomes" id="UP000217954">
    <property type="component" value="Chromosome"/>
</dbReference>
<dbReference type="PANTHER" id="PTHR34853:SF1">
    <property type="entry name" value="LIPASE 5"/>
    <property type="match status" value="1"/>
</dbReference>
<organism evidence="2 3">
    <name type="scientific">[Mycobacterium] stephanolepidis</name>
    <dbReference type="NCBI Taxonomy" id="1520670"/>
    <lineage>
        <taxon>Bacteria</taxon>
        <taxon>Bacillati</taxon>
        <taxon>Actinomycetota</taxon>
        <taxon>Actinomycetes</taxon>
        <taxon>Mycobacteriales</taxon>
        <taxon>Mycobacteriaceae</taxon>
        <taxon>Mycobacteroides</taxon>
    </lineage>
</organism>
<evidence type="ECO:0000313" key="3">
    <source>
        <dbReference type="Proteomes" id="UP000217954"/>
    </source>
</evidence>
<evidence type="ECO:0000256" key="1">
    <source>
        <dbReference type="SAM" id="SignalP"/>
    </source>
</evidence>
<name>A0A1Z4ETH2_9MYCO</name>
<protein>
    <submittedName>
        <fullName evidence="2">Putative lipase</fullName>
    </submittedName>
</protein>